<evidence type="ECO:0000256" key="2">
    <source>
        <dbReference type="SAM" id="Phobius"/>
    </source>
</evidence>
<name>A0A3E2HEC9_SCYLI</name>
<sequence length="231" mass="25829">MARQRNQKKEKPNYKLAQPDRSTDPSRETLLELAEKHGLFKVNDDGPGKKNGSQDRPVSEEEVTIGRLAESILWSISLTMLHFTVDFLVHHQYAMSLSWSNLATRSVQAFPSNELPVSPSTLTPANGTGTVIWLLFYTFHPHPNPSIFVSAPLSKRIPPILHQLFFLVVSVVSGCYMIYTTNENGYLANMKRAPPLGCMWIWAVIELDLLWAAISLLACVGFLKLGGYSIT</sequence>
<dbReference type="STRING" id="5539.A0A3E2HEC9"/>
<comment type="caution">
    <text evidence="4">The sequence shown here is derived from an EMBL/GenBank/DDBJ whole genome shotgun (WGS) entry which is preliminary data.</text>
</comment>
<feature type="non-terminal residue" evidence="4">
    <location>
        <position position="231"/>
    </location>
</feature>
<dbReference type="OMA" id="GYFYVMK"/>
<dbReference type="PANTHER" id="PTHR37846:SF1">
    <property type="entry name" value="DEACETYLASE-LIKE PROTEIN"/>
    <property type="match status" value="1"/>
</dbReference>
<dbReference type="Proteomes" id="UP000258309">
    <property type="component" value="Unassembled WGS sequence"/>
</dbReference>
<gene>
    <name evidence="4" type="ORF">B7463_g4567</name>
</gene>
<feature type="compositionally biased region" description="Basic and acidic residues" evidence="1">
    <location>
        <begin position="38"/>
        <end position="48"/>
    </location>
</feature>
<protein>
    <recommendedName>
        <fullName evidence="3">DUF7719 domain-containing protein</fullName>
    </recommendedName>
</protein>
<feature type="transmembrane region" description="Helical" evidence="2">
    <location>
        <begin position="199"/>
        <end position="223"/>
    </location>
</feature>
<feature type="region of interest" description="Disordered" evidence="1">
    <location>
        <begin position="1"/>
        <end position="26"/>
    </location>
</feature>
<dbReference type="EMBL" id="NCSJ02000068">
    <property type="protein sequence ID" value="RFU31768.1"/>
    <property type="molecule type" value="Genomic_DNA"/>
</dbReference>
<dbReference type="InterPro" id="IPR056136">
    <property type="entry name" value="DUF7719"/>
</dbReference>
<organism evidence="4 5">
    <name type="scientific">Scytalidium lignicola</name>
    <name type="common">Hyphomycete</name>
    <dbReference type="NCBI Taxonomy" id="5539"/>
    <lineage>
        <taxon>Eukaryota</taxon>
        <taxon>Fungi</taxon>
        <taxon>Dikarya</taxon>
        <taxon>Ascomycota</taxon>
        <taxon>Pezizomycotina</taxon>
        <taxon>Leotiomycetes</taxon>
        <taxon>Leotiomycetes incertae sedis</taxon>
        <taxon>Scytalidium</taxon>
    </lineage>
</organism>
<dbReference type="AlphaFoldDB" id="A0A3E2HEC9"/>
<keyword evidence="2" id="KW-1133">Transmembrane helix</keyword>
<keyword evidence="2" id="KW-0812">Transmembrane</keyword>
<dbReference type="PANTHER" id="PTHR37846">
    <property type="entry name" value="YALI0B21296P"/>
    <property type="match status" value="1"/>
</dbReference>
<feature type="non-terminal residue" evidence="4">
    <location>
        <position position="1"/>
    </location>
</feature>
<feature type="transmembrane region" description="Helical" evidence="2">
    <location>
        <begin position="160"/>
        <end position="179"/>
    </location>
</feature>
<reference evidence="4 5" key="1">
    <citation type="submission" date="2018-05" db="EMBL/GenBank/DDBJ databases">
        <title>Draft genome sequence of Scytalidium lignicola DSM 105466, a ubiquitous saprotrophic fungus.</title>
        <authorList>
            <person name="Buettner E."/>
            <person name="Gebauer A.M."/>
            <person name="Hofrichter M."/>
            <person name="Liers C."/>
            <person name="Kellner H."/>
        </authorList>
    </citation>
    <scope>NUCLEOTIDE SEQUENCE [LARGE SCALE GENOMIC DNA]</scope>
    <source>
        <strain evidence="4 5">DSM 105466</strain>
    </source>
</reference>
<evidence type="ECO:0000313" key="5">
    <source>
        <dbReference type="Proteomes" id="UP000258309"/>
    </source>
</evidence>
<keyword evidence="2" id="KW-0472">Membrane</keyword>
<feature type="region of interest" description="Disordered" evidence="1">
    <location>
        <begin position="38"/>
        <end position="59"/>
    </location>
</feature>
<feature type="domain" description="DUF7719" evidence="3">
    <location>
        <begin position="162"/>
        <end position="230"/>
    </location>
</feature>
<dbReference type="OrthoDB" id="5597489at2759"/>
<evidence type="ECO:0000313" key="4">
    <source>
        <dbReference type="EMBL" id="RFU31768.1"/>
    </source>
</evidence>
<accession>A0A3E2HEC9</accession>
<evidence type="ECO:0000256" key="1">
    <source>
        <dbReference type="SAM" id="MobiDB-lite"/>
    </source>
</evidence>
<keyword evidence="5" id="KW-1185">Reference proteome</keyword>
<evidence type="ECO:0000259" key="3">
    <source>
        <dbReference type="Pfam" id="PF24841"/>
    </source>
</evidence>
<dbReference type="Pfam" id="PF24841">
    <property type="entry name" value="DUF7719"/>
    <property type="match status" value="1"/>
</dbReference>
<proteinExistence type="predicted"/>